<gene>
    <name evidence="1" type="ORF">K4L44_04240</name>
</gene>
<name>A0AC61NHA4_9BACT</name>
<organism evidence="1 2">
    <name type="scientific">Halosquirtibacter laminarini</name>
    <dbReference type="NCBI Taxonomy" id="3374600"/>
    <lineage>
        <taxon>Bacteria</taxon>
        <taxon>Pseudomonadati</taxon>
        <taxon>Bacteroidota</taxon>
        <taxon>Bacteroidia</taxon>
        <taxon>Marinilabiliales</taxon>
        <taxon>Prolixibacteraceae</taxon>
        <taxon>Halosquirtibacter</taxon>
    </lineage>
</organism>
<dbReference type="EMBL" id="CP081303">
    <property type="protein sequence ID" value="QZE15044.1"/>
    <property type="molecule type" value="Genomic_DNA"/>
</dbReference>
<keyword evidence="2" id="KW-1185">Reference proteome</keyword>
<sequence length="243" mass="27572">MTYSPVKKDPIGAAAKHYWDHNKPTLIDVTSDIAEDEQMDAAYFFRDLAQMPILEKKALLWCEGRVLDVGACVGSHTLLLQQKGYDVTGLDTSFDACMIARMRGVQNVENQDFFQFSPNQKYDTLLLMMNGIGISGSLDGVTRLLDHAKTILKPNGCVVFDSSDLIYLFMDEDGEAMIDINSDKYYGVVNYQMKYNDSVGDSFDWLFLDPDSMREIVAKSGFVVEKYEEGDHYDYLVKLRREA</sequence>
<keyword evidence="1" id="KW-0489">Methyltransferase</keyword>
<keyword evidence="1" id="KW-0808">Transferase</keyword>
<evidence type="ECO:0000313" key="2">
    <source>
        <dbReference type="Proteomes" id="UP000826212"/>
    </source>
</evidence>
<protein>
    <submittedName>
        <fullName evidence="1">Class I SAM-dependent methyltransferase</fullName>
    </submittedName>
</protein>
<reference evidence="1" key="1">
    <citation type="submission" date="2021-08" db="EMBL/GenBank/DDBJ databases">
        <title>Novel anaerobic bacterium isolated from sea squirt in East Sea, Republic of Korea.</title>
        <authorList>
            <person name="Nguyen T.H."/>
            <person name="Li Z."/>
            <person name="Lee Y.-J."/>
            <person name="Ko J."/>
            <person name="Kim S.-G."/>
        </authorList>
    </citation>
    <scope>NUCLEOTIDE SEQUENCE</scope>
    <source>
        <strain evidence="1">KCTC 25031</strain>
    </source>
</reference>
<proteinExistence type="predicted"/>
<accession>A0AC61NHA4</accession>
<dbReference type="Proteomes" id="UP000826212">
    <property type="component" value="Chromosome"/>
</dbReference>
<evidence type="ECO:0000313" key="1">
    <source>
        <dbReference type="EMBL" id="QZE15044.1"/>
    </source>
</evidence>